<dbReference type="EMBL" id="JAGTTM010000005">
    <property type="protein sequence ID" value="MCC2030174.1"/>
    <property type="molecule type" value="Genomic_DNA"/>
</dbReference>
<evidence type="ECO:0000259" key="1">
    <source>
        <dbReference type="Pfam" id="PF01551"/>
    </source>
</evidence>
<dbReference type="GO" id="GO:0004222">
    <property type="term" value="F:metalloendopeptidase activity"/>
    <property type="evidence" value="ECO:0007669"/>
    <property type="project" value="TreeGrafter"/>
</dbReference>
<feature type="domain" description="M23ase beta-sheet core" evidence="1">
    <location>
        <begin position="103"/>
        <end position="203"/>
    </location>
</feature>
<reference evidence="2" key="1">
    <citation type="submission" date="2021-04" db="EMBL/GenBank/DDBJ databases">
        <title>Microbacterium tenobrionis sp. nov. and Microbacterium allomyrinae sp. nov., isolated from larvae of Tenobrio molitor and Allomyrina dichotoma, respectively.</title>
        <authorList>
            <person name="Lee S.D."/>
        </authorList>
    </citation>
    <scope>NUCLEOTIDE SEQUENCE</scope>
    <source>
        <strain evidence="2">YMB-B2</strain>
    </source>
</reference>
<dbReference type="CDD" id="cd12797">
    <property type="entry name" value="M23_peptidase"/>
    <property type="match status" value="1"/>
</dbReference>
<dbReference type="Proteomes" id="UP001139289">
    <property type="component" value="Unassembled WGS sequence"/>
</dbReference>
<proteinExistence type="predicted"/>
<keyword evidence="3" id="KW-1185">Reference proteome</keyword>
<evidence type="ECO:0000313" key="2">
    <source>
        <dbReference type="EMBL" id="MCC2030174.1"/>
    </source>
</evidence>
<dbReference type="InterPro" id="IPR016047">
    <property type="entry name" value="M23ase_b-sheet_dom"/>
</dbReference>
<comment type="caution">
    <text evidence="2">The sequence shown here is derived from an EMBL/GenBank/DDBJ whole genome shotgun (WGS) entry which is preliminary data.</text>
</comment>
<dbReference type="PANTHER" id="PTHR21666:SF270">
    <property type="entry name" value="MUREIN HYDROLASE ACTIVATOR ENVC"/>
    <property type="match status" value="1"/>
</dbReference>
<dbReference type="RefSeq" id="WP_227531104.1">
    <property type="nucleotide sequence ID" value="NZ_JAGTTM010000005.1"/>
</dbReference>
<protein>
    <submittedName>
        <fullName evidence="2">M23 family metallopeptidase</fullName>
    </submittedName>
</protein>
<dbReference type="Pfam" id="PF01551">
    <property type="entry name" value="Peptidase_M23"/>
    <property type="match status" value="1"/>
</dbReference>
<organism evidence="2 3">
    <name type="scientific">Microbacterium tenebrionis</name>
    <dbReference type="NCBI Taxonomy" id="2830665"/>
    <lineage>
        <taxon>Bacteria</taxon>
        <taxon>Bacillati</taxon>
        <taxon>Actinomycetota</taxon>
        <taxon>Actinomycetes</taxon>
        <taxon>Micrococcales</taxon>
        <taxon>Microbacteriaceae</taxon>
        <taxon>Microbacterium</taxon>
    </lineage>
</organism>
<name>A0A9X1LQQ1_9MICO</name>
<dbReference type="SUPFAM" id="SSF51261">
    <property type="entry name" value="Duplicated hybrid motif"/>
    <property type="match status" value="1"/>
</dbReference>
<dbReference type="Gene3D" id="2.70.70.10">
    <property type="entry name" value="Glucose Permease (Domain IIA)"/>
    <property type="match status" value="1"/>
</dbReference>
<dbReference type="InterPro" id="IPR011055">
    <property type="entry name" value="Dup_hybrid_motif"/>
</dbReference>
<dbReference type="PANTHER" id="PTHR21666">
    <property type="entry name" value="PEPTIDASE-RELATED"/>
    <property type="match status" value="1"/>
</dbReference>
<sequence>MTIPATVAGGPALDTASRYRTPVETTKVSDDQIRAFVTPGEIRTEQLDRQGGFSVASVADLAAVAGIRYFTGAILADPSAAVQWPFPVGVPTSSNYGPRGGRQHEGADFAPGEGAEIQAIADGVVRVATEQGGAFGVTVYIEHVVDGRTVFSRYAHMQYGSLMVSEGQQVSAGQKVGLVGNTGRSFGAHLHLEITTENEKVDPVAWLQENTGR</sequence>
<accession>A0A9X1LQQ1</accession>
<gene>
    <name evidence="2" type="ORF">KEC56_11720</name>
</gene>
<dbReference type="AlphaFoldDB" id="A0A9X1LQQ1"/>
<dbReference type="InterPro" id="IPR050570">
    <property type="entry name" value="Cell_wall_metabolism_enzyme"/>
</dbReference>
<evidence type="ECO:0000313" key="3">
    <source>
        <dbReference type="Proteomes" id="UP001139289"/>
    </source>
</evidence>